<dbReference type="PANTHER" id="PTHR22642">
    <property type="entry name" value="IMIDAZOLONEPROPIONASE"/>
    <property type="match status" value="1"/>
</dbReference>
<organism evidence="2 3">
    <name type="scientific">Rhodovulum strictum</name>
    <dbReference type="NCBI Taxonomy" id="58314"/>
    <lineage>
        <taxon>Bacteria</taxon>
        <taxon>Pseudomonadati</taxon>
        <taxon>Pseudomonadota</taxon>
        <taxon>Alphaproteobacteria</taxon>
        <taxon>Rhodobacterales</taxon>
        <taxon>Paracoccaceae</taxon>
        <taxon>Rhodovulum</taxon>
    </lineage>
</organism>
<dbReference type="InterPro" id="IPR013108">
    <property type="entry name" value="Amidohydro_3"/>
</dbReference>
<proteinExistence type="predicted"/>
<accession>A0A844BAH6</accession>
<dbReference type="InterPro" id="IPR006311">
    <property type="entry name" value="TAT_signal"/>
</dbReference>
<feature type="domain" description="Amidohydrolase 3" evidence="1">
    <location>
        <begin position="113"/>
        <end position="600"/>
    </location>
</feature>
<dbReference type="GO" id="GO:0016810">
    <property type="term" value="F:hydrolase activity, acting on carbon-nitrogen (but not peptide) bonds"/>
    <property type="evidence" value="ECO:0007669"/>
    <property type="project" value="InterPro"/>
</dbReference>
<dbReference type="PROSITE" id="PS51318">
    <property type="entry name" value="TAT"/>
    <property type="match status" value="1"/>
</dbReference>
<dbReference type="SUPFAM" id="SSF51338">
    <property type="entry name" value="Composite domain of metallo-dependent hydrolases"/>
    <property type="match status" value="1"/>
</dbReference>
<dbReference type="AlphaFoldDB" id="A0A844BAH6"/>
<dbReference type="Gene3D" id="3.20.20.140">
    <property type="entry name" value="Metal-dependent hydrolases"/>
    <property type="match status" value="1"/>
</dbReference>
<dbReference type="InterPro" id="IPR032466">
    <property type="entry name" value="Metal_Hydrolase"/>
</dbReference>
<dbReference type="CDD" id="cd01300">
    <property type="entry name" value="YtcJ_like"/>
    <property type="match status" value="1"/>
</dbReference>
<keyword evidence="2" id="KW-0378">Hydrolase</keyword>
<evidence type="ECO:0000313" key="3">
    <source>
        <dbReference type="Proteomes" id="UP000466730"/>
    </source>
</evidence>
<sequence>MAHEPFPCPCCGGAFDGFLKASGKPLETLGQPDVTLDRRAFLAAATAATGLAAAGPARVAAQGAPATVFAGGTILTVDAAFSEAEALAIRGNRIIAVGSLDEVRAVAGADAVEIDLAGRTMLPGFIDPHTHVVSGSAVDGIMENVGMARFATAAEVLDHLRAKVAVTPPGEWVLGRNYDPSLQEGFDALTFAELDAISTEVPIFLMNASGHLAYANRKAFEAAGIPEDVVDPPGAEYVRDADGHLTGVIKNNVAFVPVVSAAPAMARLDPVSALIGLLDTWSALGLTTVSELALGTLSSSVQDAQIMFAAARSGRLKARIRAYPFYTIGAAEWDAAGLGPGSGDALARIAGYKLVADGSNQGFTGFQREPYLNSDSRGAPYMTQEEMTATALDRASKGWQLALHGNGDAGIDMVLDACTAVRDAGIDMGQVRARIEHCSMLHDDQIARMKDLGVSASFLIGHVHFWGVWMRDRVFGPERVMHLGRLHSVEKAGIGYTLHSDFMVTEPDPLHMIQMAVTRRTWREPDFVLNPDERVSVESAIRALTSEAAWQLHSEHEIGSLEPGKFADLVILETDPRGVAPDDIGAIRVTETWMDGQRVYAA</sequence>
<dbReference type="EMBL" id="WJPO01000034">
    <property type="protein sequence ID" value="MRH22590.1"/>
    <property type="molecule type" value="Genomic_DNA"/>
</dbReference>
<reference evidence="2 3" key="1">
    <citation type="submission" date="2019-11" db="EMBL/GenBank/DDBJ databases">
        <title>Draft Whole-Genome sequence of the marine photosynthetic bacterium Rhodovulum strictum DSM 11289.</title>
        <authorList>
            <person name="Kyndt J.A."/>
            <person name="Meyer T.E."/>
        </authorList>
    </citation>
    <scope>NUCLEOTIDE SEQUENCE [LARGE SCALE GENOMIC DNA]</scope>
    <source>
        <strain evidence="2 3">DSM 11289</strain>
    </source>
</reference>
<dbReference type="Gene3D" id="3.10.310.70">
    <property type="match status" value="1"/>
</dbReference>
<dbReference type="OrthoDB" id="9811399at2"/>
<gene>
    <name evidence="2" type="ORF">GH815_16555</name>
</gene>
<dbReference type="Pfam" id="PF07969">
    <property type="entry name" value="Amidohydro_3"/>
    <property type="match status" value="1"/>
</dbReference>
<comment type="caution">
    <text evidence="2">The sequence shown here is derived from an EMBL/GenBank/DDBJ whole genome shotgun (WGS) entry which is preliminary data.</text>
</comment>
<dbReference type="InterPro" id="IPR011059">
    <property type="entry name" value="Metal-dep_hydrolase_composite"/>
</dbReference>
<dbReference type="Gene3D" id="2.30.40.10">
    <property type="entry name" value="Urease, subunit C, domain 1"/>
    <property type="match status" value="1"/>
</dbReference>
<dbReference type="InterPro" id="IPR033932">
    <property type="entry name" value="YtcJ-like"/>
</dbReference>
<evidence type="ECO:0000313" key="2">
    <source>
        <dbReference type="EMBL" id="MRH22590.1"/>
    </source>
</evidence>
<evidence type="ECO:0000259" key="1">
    <source>
        <dbReference type="Pfam" id="PF07969"/>
    </source>
</evidence>
<dbReference type="SUPFAM" id="SSF51556">
    <property type="entry name" value="Metallo-dependent hydrolases"/>
    <property type="match status" value="1"/>
</dbReference>
<dbReference type="Proteomes" id="UP000466730">
    <property type="component" value="Unassembled WGS sequence"/>
</dbReference>
<protein>
    <submittedName>
        <fullName evidence="2">Amidohydrolase family protein</fullName>
    </submittedName>
</protein>
<keyword evidence="3" id="KW-1185">Reference proteome</keyword>
<dbReference type="RefSeq" id="WP_153749864.1">
    <property type="nucleotide sequence ID" value="NZ_BAAADI010000028.1"/>
</dbReference>
<name>A0A844BAH6_9RHOB</name>
<dbReference type="PANTHER" id="PTHR22642:SF2">
    <property type="entry name" value="PROTEIN LONG AFTER FAR-RED 3"/>
    <property type="match status" value="1"/>
</dbReference>